<evidence type="ECO:0000256" key="2">
    <source>
        <dbReference type="SAM" id="Phobius"/>
    </source>
</evidence>
<sequence length="217" mass="24077">MEKTTISEEKLENVTETENKANKKIPENKKLLSVIAGIVLLAIVAGILVVPKMLGKSQPEPEVITVSTLEKIINVSKLSTFTTIYNGIAQVMNEKKPEETDYYVSYKAKVNTGIDFEKIEISVDCEGKAINIDIPEVYITDITVDISSLDFIFYNKKANTPTVSQEALKACEEDVQRESEQQAAIFELAQQNAKNVLTALTGPIVEQLDSEYTLVIE</sequence>
<dbReference type="Proteomes" id="UP001204562">
    <property type="component" value="Unassembled WGS sequence"/>
</dbReference>
<dbReference type="InterPro" id="IPR025324">
    <property type="entry name" value="DUF4230"/>
</dbReference>
<dbReference type="RefSeq" id="WP_256302894.1">
    <property type="nucleotide sequence ID" value="NZ_JANFYS010000001.1"/>
</dbReference>
<name>A0AAW5JGJ8_9FIRM</name>
<reference evidence="3" key="1">
    <citation type="submission" date="2022-06" db="EMBL/GenBank/DDBJ databases">
        <title>Isolation of gut microbiota from human fecal samples.</title>
        <authorList>
            <person name="Pamer E.G."/>
            <person name="Barat B."/>
            <person name="Waligurski E."/>
            <person name="Medina S."/>
            <person name="Paddock L."/>
            <person name="Mostad J."/>
        </authorList>
    </citation>
    <scope>NUCLEOTIDE SEQUENCE</scope>
    <source>
        <strain evidence="3">DFI.9.91</strain>
    </source>
</reference>
<keyword evidence="2" id="KW-0812">Transmembrane</keyword>
<evidence type="ECO:0000313" key="4">
    <source>
        <dbReference type="Proteomes" id="UP001204562"/>
    </source>
</evidence>
<keyword evidence="2" id="KW-1133">Transmembrane helix</keyword>
<gene>
    <name evidence="3" type="ORF">NE579_00665</name>
</gene>
<evidence type="ECO:0000313" key="3">
    <source>
        <dbReference type="EMBL" id="MCQ4768978.1"/>
    </source>
</evidence>
<dbReference type="Pfam" id="PF14014">
    <property type="entry name" value="DUF4230"/>
    <property type="match status" value="1"/>
</dbReference>
<organism evidence="3 4">
    <name type="scientific">Intestinimonas massiliensis</name>
    <name type="common">ex Afouda et al. 2020</name>
    <dbReference type="NCBI Taxonomy" id="1673721"/>
    <lineage>
        <taxon>Bacteria</taxon>
        <taxon>Bacillati</taxon>
        <taxon>Bacillota</taxon>
        <taxon>Clostridia</taxon>
        <taxon>Eubacteriales</taxon>
        <taxon>Intestinimonas</taxon>
    </lineage>
</organism>
<proteinExistence type="predicted"/>
<dbReference type="EMBL" id="JANFYS010000001">
    <property type="protein sequence ID" value="MCQ4768978.1"/>
    <property type="molecule type" value="Genomic_DNA"/>
</dbReference>
<evidence type="ECO:0000256" key="1">
    <source>
        <dbReference type="SAM" id="MobiDB-lite"/>
    </source>
</evidence>
<dbReference type="AlphaFoldDB" id="A0AAW5JGJ8"/>
<keyword evidence="2" id="KW-0472">Membrane</keyword>
<comment type="caution">
    <text evidence="3">The sequence shown here is derived from an EMBL/GenBank/DDBJ whole genome shotgun (WGS) entry which is preliminary data.</text>
</comment>
<accession>A0AAW5JGJ8</accession>
<feature type="transmembrane region" description="Helical" evidence="2">
    <location>
        <begin position="31"/>
        <end position="50"/>
    </location>
</feature>
<feature type="region of interest" description="Disordered" evidence="1">
    <location>
        <begin position="1"/>
        <end position="20"/>
    </location>
</feature>
<protein>
    <submittedName>
        <fullName evidence="3">DUF4230 domain-containing protein</fullName>
    </submittedName>
</protein>